<dbReference type="Gene3D" id="3.20.20.80">
    <property type="entry name" value="Glycosidases"/>
    <property type="match status" value="1"/>
</dbReference>
<dbReference type="EMBL" id="JAAIUW010000001">
    <property type="protein sequence ID" value="KAF7845331.1"/>
    <property type="molecule type" value="Genomic_DNA"/>
</dbReference>
<proteinExistence type="predicted"/>
<dbReference type="GO" id="GO:0005975">
    <property type="term" value="P:carbohydrate metabolic process"/>
    <property type="evidence" value="ECO:0007669"/>
    <property type="project" value="InterPro"/>
</dbReference>
<protein>
    <submittedName>
        <fullName evidence="2">RuBisCO-associated protein-like</fullName>
    </submittedName>
</protein>
<name>A0A834XK60_9FABA</name>
<evidence type="ECO:0000313" key="3">
    <source>
        <dbReference type="Proteomes" id="UP000634136"/>
    </source>
</evidence>
<comment type="caution">
    <text evidence="2">The sequence shown here is derived from an EMBL/GenBank/DDBJ whole genome shotgun (WGS) entry which is preliminary data.</text>
</comment>
<dbReference type="PANTHER" id="PTHR46476">
    <property type="entry name" value="CHITINASE 2-LIKE"/>
    <property type="match status" value="1"/>
</dbReference>
<evidence type="ECO:0000259" key="1">
    <source>
        <dbReference type="PROSITE" id="PS51910"/>
    </source>
</evidence>
<gene>
    <name evidence="2" type="ORF">G2W53_002236</name>
</gene>
<dbReference type="OrthoDB" id="1423572at2759"/>
<sequence>MARFILNNDYHLLSFTYCTDDPNDQLSISVTEMYPNSNGPFRPHRWTTAYLHPRKTGNDRFGTKFYNELEIYGVAICGEKLQQLIEDLKGTTLNVNRQGLCFSFLFGYRDRDSAYYPVHGLFNWRKYGVSNVPYPPTELCNDSFEKPLQNLSAVSRETHVVLAFARDYDDWDNHTNGIFIVFFNQNVTPLMITNFKRDWPTTKFFLCIGDRSKRYPFHVTDKHTWIINASTSLKSIIQDYGFDGIDVYYTSSNSTNADDFIYTIGMVIDTLKTQKIITTASIAPCSFMDRPDCNFYAGLYNRNPKIFEFVVFQTHDDDNDIPMNDAQQLINIFNKLASDDNFPKEKLVAGHSILPEDWDTLPYPVILTALPQLIKSGVVQGTSVWALTDDQP</sequence>
<dbReference type="InterPro" id="IPR017853">
    <property type="entry name" value="GH"/>
</dbReference>
<dbReference type="SUPFAM" id="SSF51445">
    <property type="entry name" value="(Trans)glycosidases"/>
    <property type="match status" value="1"/>
</dbReference>
<dbReference type="PANTHER" id="PTHR46476:SF12">
    <property type="entry name" value="RUBISCO-ASSOCIATED PROTEIN"/>
    <property type="match status" value="1"/>
</dbReference>
<dbReference type="Proteomes" id="UP000634136">
    <property type="component" value="Unassembled WGS sequence"/>
</dbReference>
<reference evidence="2" key="1">
    <citation type="submission" date="2020-09" db="EMBL/GenBank/DDBJ databases">
        <title>Genome-Enabled Discovery of Anthraquinone Biosynthesis in Senna tora.</title>
        <authorList>
            <person name="Kang S.-H."/>
            <person name="Pandey R.P."/>
            <person name="Lee C.-M."/>
            <person name="Sim J.-S."/>
            <person name="Jeong J.-T."/>
            <person name="Choi B.-S."/>
            <person name="Jung M."/>
            <person name="Ginzburg D."/>
            <person name="Zhao K."/>
            <person name="Won S.Y."/>
            <person name="Oh T.-J."/>
            <person name="Yu Y."/>
            <person name="Kim N.-H."/>
            <person name="Lee O.R."/>
            <person name="Lee T.-H."/>
            <person name="Bashyal P."/>
            <person name="Kim T.-S."/>
            <person name="Lee W.-H."/>
            <person name="Kawkins C."/>
            <person name="Kim C.-K."/>
            <person name="Kim J.S."/>
            <person name="Ahn B.O."/>
            <person name="Rhee S.Y."/>
            <person name="Sohng J.K."/>
        </authorList>
    </citation>
    <scope>NUCLEOTIDE SEQUENCE</scope>
    <source>
        <tissue evidence="2">Leaf</tissue>
    </source>
</reference>
<dbReference type="PROSITE" id="PS51910">
    <property type="entry name" value="GH18_2"/>
    <property type="match status" value="1"/>
</dbReference>
<dbReference type="AlphaFoldDB" id="A0A834XK60"/>
<evidence type="ECO:0000313" key="2">
    <source>
        <dbReference type="EMBL" id="KAF7845331.1"/>
    </source>
</evidence>
<keyword evidence="3" id="KW-1185">Reference proteome</keyword>
<organism evidence="2 3">
    <name type="scientific">Senna tora</name>
    <dbReference type="NCBI Taxonomy" id="362788"/>
    <lineage>
        <taxon>Eukaryota</taxon>
        <taxon>Viridiplantae</taxon>
        <taxon>Streptophyta</taxon>
        <taxon>Embryophyta</taxon>
        <taxon>Tracheophyta</taxon>
        <taxon>Spermatophyta</taxon>
        <taxon>Magnoliopsida</taxon>
        <taxon>eudicotyledons</taxon>
        <taxon>Gunneridae</taxon>
        <taxon>Pentapetalae</taxon>
        <taxon>rosids</taxon>
        <taxon>fabids</taxon>
        <taxon>Fabales</taxon>
        <taxon>Fabaceae</taxon>
        <taxon>Caesalpinioideae</taxon>
        <taxon>Cassia clade</taxon>
        <taxon>Senna</taxon>
    </lineage>
</organism>
<accession>A0A834XK60</accession>
<dbReference type="InterPro" id="IPR001223">
    <property type="entry name" value="Glyco_hydro18_cat"/>
</dbReference>
<feature type="domain" description="GH18" evidence="1">
    <location>
        <begin position="128"/>
        <end position="392"/>
    </location>
</feature>